<dbReference type="EMBL" id="KK113180">
    <property type="protein sequence ID" value="KFM59535.1"/>
    <property type="molecule type" value="Genomic_DNA"/>
</dbReference>
<evidence type="ECO:0000256" key="1">
    <source>
        <dbReference type="SAM" id="MobiDB-lite"/>
    </source>
</evidence>
<keyword evidence="3" id="KW-1185">Reference proteome</keyword>
<proteinExistence type="predicted"/>
<evidence type="ECO:0000313" key="3">
    <source>
        <dbReference type="Proteomes" id="UP000054359"/>
    </source>
</evidence>
<accession>A0A087T346</accession>
<dbReference type="AlphaFoldDB" id="A0A087T346"/>
<dbReference type="STRING" id="407821.A0A087T346"/>
<reference evidence="2 3" key="1">
    <citation type="submission" date="2013-11" db="EMBL/GenBank/DDBJ databases">
        <title>Genome sequencing of Stegodyphus mimosarum.</title>
        <authorList>
            <person name="Bechsgaard J."/>
        </authorList>
    </citation>
    <scope>NUCLEOTIDE SEQUENCE [LARGE SCALE GENOMIC DNA]</scope>
</reference>
<feature type="region of interest" description="Disordered" evidence="1">
    <location>
        <begin position="308"/>
        <end position="350"/>
    </location>
</feature>
<feature type="compositionally biased region" description="Basic and acidic residues" evidence="1">
    <location>
        <begin position="136"/>
        <end position="145"/>
    </location>
</feature>
<protein>
    <submittedName>
        <fullName evidence="2">Uncharacterized protein</fullName>
    </submittedName>
</protein>
<gene>
    <name evidence="2" type="ORF">X975_21757</name>
</gene>
<dbReference type="Proteomes" id="UP000054359">
    <property type="component" value="Unassembled WGS sequence"/>
</dbReference>
<sequence>MAKPEKKKSHFDDITVSHVYETLKSKKFMQDLWFDLIQGIKEKPSYKKIKEMVNKLIDKTAGDFCEVPVADDERLRRKTIIAEISIMAYTVDTVISQILFRKLQNEFYSIIETVVKEELAKNRSEGTSNSQAANKISEENGLEKEISPQNYKKGGRFFNEKWLENPNYKEWLQCHDTDKHQAKCIVCCKSFSIANMGEAAVKSHMKAEKHKKALNTCSPNTSSHISMLNLASSSVSSKSGERHLNDAADSNESDVESALSIGNISMDSVSSVHTSELSSFDDAISISSEDEECGKVKKRLSLKEVSEMYLNKPKPMNGRKQVKRKRKKQDDYDSDEDYKVSSSLAGDDLG</sequence>
<name>A0A087T346_STEMI</name>
<feature type="region of interest" description="Disordered" evidence="1">
    <location>
        <begin position="232"/>
        <end position="253"/>
    </location>
</feature>
<feature type="compositionally biased region" description="Polar residues" evidence="1">
    <location>
        <begin position="125"/>
        <end position="134"/>
    </location>
</feature>
<dbReference type="OrthoDB" id="6431759at2759"/>
<evidence type="ECO:0000313" key="2">
    <source>
        <dbReference type="EMBL" id="KFM59535.1"/>
    </source>
</evidence>
<feature type="region of interest" description="Disordered" evidence="1">
    <location>
        <begin position="122"/>
        <end position="145"/>
    </location>
</feature>
<organism evidence="2 3">
    <name type="scientific">Stegodyphus mimosarum</name>
    <name type="common">African social velvet spider</name>
    <dbReference type="NCBI Taxonomy" id="407821"/>
    <lineage>
        <taxon>Eukaryota</taxon>
        <taxon>Metazoa</taxon>
        <taxon>Ecdysozoa</taxon>
        <taxon>Arthropoda</taxon>
        <taxon>Chelicerata</taxon>
        <taxon>Arachnida</taxon>
        <taxon>Araneae</taxon>
        <taxon>Araneomorphae</taxon>
        <taxon>Entelegynae</taxon>
        <taxon>Eresoidea</taxon>
        <taxon>Eresidae</taxon>
        <taxon>Stegodyphus</taxon>
    </lineage>
</organism>
<feature type="non-terminal residue" evidence="2">
    <location>
        <position position="350"/>
    </location>
</feature>